<sequence length="960" mass="101889">MVEQRTVAREVIMLDIGGNAIDENFGETDLVLMLPEGHSVGSIRSRRPVVYIFTGGNEDAALFTVNGFSFLLDGVSAVVATRVSPQCLTGISTIFARKLQRECHPTIGAFIGNLPPRSVLAGDSEVAHMVKTIYDGLHEEGIKPNEALASLKMEPITLYEVIGEGALRMIVLNPERGSKELSALANAIKTGENVEKHAVATSVAALFVWHPADANKPTIRILYPGACPLEKLYAALEKLKGEEYLRHVEYALADRDKHSPTISVNNRSVHAPLAASKPASHKPLATLRPSAPTTTATTVSTAAKKPTKPPSAAPSSRPSARTPPAAHTTTAAKTRATKTAVETTVKKVTKQPLTGAALSRMGGGTAAKKPSPTKPTASASAKPAGGDAKPTPIRKPGAKPKEEAKKEKPAAPEPTPTPDAAAEPPKSEEHDLSPQHDNVPEPHPEHESKSKEQPESEPEPKPKEQPAPQPEPEEQPKPGPEHESPSAPPPVERQHTPPPPQNLDVNGLLDGIEEPMKLRKISMDTGKGLDAEDAAKLFAAVDHSDEIPNAMSLDSTQTSLESPQKSSPGGADLLDMSKHGDDEVGHHISGAVAHAEQDVPLLDSTPDMPVAPHIQEQHSSMLPQMDATGDHLTAPNVTEQHSHIEELLGTGACPFTAGLVSSIVDDATAESALRKMSAPPAMALVKGDYTDAVKPADIGIKMVNGSATKASPQLTQRSVPGSSLPDSLTSPASHDSVNAQPDAALDDVIESLAGESEREDNPKGVLSPTEEHVDGKQNGGPDHMAAQNAMEDADAQELYMPPITDGPRMRAGAASSRPSFGGAVAKPKISQPLYFDVVFVPHHGAHPALVDEAAAKAFAISVRSKASVRCTTIKLLYAYIRCFRVKPNNSYKICLKEGFAELEIDVVPTYDSDDLRAYNQLKAGEMSEAGVNLRCSVERCTLRLSSGDSDDVCAAFKFEM</sequence>
<reference evidence="3 4" key="2">
    <citation type="submission" date="2018-11" db="EMBL/GenBank/DDBJ databases">
        <authorList>
            <consortium name="Pathogen Informatics"/>
        </authorList>
    </citation>
    <scope>NUCLEOTIDE SEQUENCE [LARGE SCALE GENOMIC DNA]</scope>
</reference>
<dbReference type="Pfam" id="PF25281">
    <property type="entry name" value="MBL_MAP1B"/>
    <property type="match status" value="1"/>
</dbReference>
<feature type="compositionally biased region" description="Basic and acidic residues" evidence="1">
    <location>
        <begin position="575"/>
        <end position="584"/>
    </location>
</feature>
<dbReference type="InterPro" id="IPR026074">
    <property type="entry name" value="MAP1"/>
</dbReference>
<dbReference type="GO" id="GO:0008017">
    <property type="term" value="F:microtubule binding"/>
    <property type="evidence" value="ECO:0007669"/>
    <property type="project" value="InterPro"/>
</dbReference>
<proteinExistence type="predicted"/>
<feature type="compositionally biased region" description="Basic and acidic residues" evidence="1">
    <location>
        <begin position="474"/>
        <end position="484"/>
    </location>
</feature>
<dbReference type="GO" id="GO:0005874">
    <property type="term" value="C:microtubule"/>
    <property type="evidence" value="ECO:0007669"/>
    <property type="project" value="InterPro"/>
</dbReference>
<gene>
    <name evidence="3" type="ORF">TCNE_LOCUS9407</name>
</gene>
<feature type="compositionally biased region" description="Polar residues" evidence="1">
    <location>
        <begin position="553"/>
        <end position="567"/>
    </location>
</feature>
<dbReference type="GO" id="GO:0016358">
    <property type="term" value="P:dendrite development"/>
    <property type="evidence" value="ECO:0007669"/>
    <property type="project" value="TreeGrafter"/>
</dbReference>
<dbReference type="GO" id="GO:0045202">
    <property type="term" value="C:synapse"/>
    <property type="evidence" value="ECO:0007669"/>
    <property type="project" value="TreeGrafter"/>
</dbReference>
<organism evidence="4 5">
    <name type="scientific">Toxocara canis</name>
    <name type="common">Canine roundworm</name>
    <dbReference type="NCBI Taxonomy" id="6265"/>
    <lineage>
        <taxon>Eukaryota</taxon>
        <taxon>Metazoa</taxon>
        <taxon>Ecdysozoa</taxon>
        <taxon>Nematoda</taxon>
        <taxon>Chromadorea</taxon>
        <taxon>Rhabditida</taxon>
        <taxon>Spirurina</taxon>
        <taxon>Ascaridomorpha</taxon>
        <taxon>Ascaridoidea</taxon>
        <taxon>Toxocaridae</taxon>
        <taxon>Toxocara</taxon>
    </lineage>
</organism>
<dbReference type="InterPro" id="IPR057480">
    <property type="entry name" value="MAP1A/B/S-like_MBL"/>
</dbReference>
<evidence type="ECO:0000313" key="3">
    <source>
        <dbReference type="EMBL" id="VDM40728.1"/>
    </source>
</evidence>
<dbReference type="AlphaFoldDB" id="A0A183ULN7"/>
<dbReference type="WBParaSite" id="TCNE_0000940701-mRNA-1">
    <property type="protein sequence ID" value="TCNE_0000940701-mRNA-1"/>
    <property type="gene ID" value="TCNE_0000940701"/>
</dbReference>
<evidence type="ECO:0000259" key="2">
    <source>
        <dbReference type="Pfam" id="PF25281"/>
    </source>
</evidence>
<protein>
    <submittedName>
        <fullName evidence="5">Microtubule-associated protein futsch</fullName>
    </submittedName>
</protein>
<feature type="compositionally biased region" description="Low complexity" evidence="1">
    <location>
        <begin position="313"/>
        <end position="343"/>
    </location>
</feature>
<accession>A0A183ULN7</accession>
<evidence type="ECO:0000313" key="5">
    <source>
        <dbReference type="WBParaSite" id="TCNE_0000940701-mRNA-1"/>
    </source>
</evidence>
<evidence type="ECO:0000313" key="4">
    <source>
        <dbReference type="Proteomes" id="UP000050794"/>
    </source>
</evidence>
<name>A0A183ULN7_TOXCA</name>
<dbReference type="GO" id="GO:0043025">
    <property type="term" value="C:neuronal cell body"/>
    <property type="evidence" value="ECO:0007669"/>
    <property type="project" value="TreeGrafter"/>
</dbReference>
<dbReference type="PANTHER" id="PTHR13843">
    <property type="entry name" value="MICROTUBULE-ASSOCIATED PROTEIN"/>
    <property type="match status" value="1"/>
</dbReference>
<feature type="domain" description="Microtubule-associated protein 1A/B/S-like MBL-like" evidence="2">
    <location>
        <begin position="73"/>
        <end position="248"/>
    </location>
</feature>
<feature type="region of interest" description="Disordered" evidence="1">
    <location>
        <begin position="709"/>
        <end position="740"/>
    </location>
</feature>
<feature type="compositionally biased region" description="Basic and acidic residues" evidence="1">
    <location>
        <begin position="399"/>
        <end position="410"/>
    </location>
</feature>
<dbReference type="GO" id="GO:0030425">
    <property type="term" value="C:dendrite"/>
    <property type="evidence" value="ECO:0007669"/>
    <property type="project" value="TreeGrafter"/>
</dbReference>
<feature type="compositionally biased region" description="Polar residues" evidence="1">
    <location>
        <begin position="709"/>
        <end position="739"/>
    </location>
</feature>
<dbReference type="GO" id="GO:0000226">
    <property type="term" value="P:microtubule cytoskeleton organization"/>
    <property type="evidence" value="ECO:0007669"/>
    <property type="project" value="InterPro"/>
</dbReference>
<feature type="region of interest" description="Disordered" evidence="1">
    <location>
        <begin position="260"/>
        <end position="511"/>
    </location>
</feature>
<feature type="compositionally biased region" description="Low complexity" evidence="1">
    <location>
        <begin position="285"/>
        <end position="304"/>
    </location>
</feature>
<keyword evidence="4" id="KW-1185">Reference proteome</keyword>
<reference evidence="5" key="1">
    <citation type="submission" date="2016-06" db="UniProtKB">
        <authorList>
            <consortium name="WormBaseParasite"/>
        </authorList>
    </citation>
    <scope>IDENTIFICATION</scope>
</reference>
<feature type="region of interest" description="Disordered" evidence="1">
    <location>
        <begin position="553"/>
        <end position="584"/>
    </location>
</feature>
<dbReference type="GO" id="GO:0003779">
    <property type="term" value="F:actin binding"/>
    <property type="evidence" value="ECO:0007669"/>
    <property type="project" value="TreeGrafter"/>
</dbReference>
<dbReference type="EMBL" id="UYWY01020166">
    <property type="protein sequence ID" value="VDM40728.1"/>
    <property type="molecule type" value="Genomic_DNA"/>
</dbReference>
<dbReference type="GO" id="GO:0031114">
    <property type="term" value="P:regulation of microtubule depolymerization"/>
    <property type="evidence" value="ECO:0007669"/>
    <property type="project" value="TreeGrafter"/>
</dbReference>
<feature type="region of interest" description="Disordered" evidence="1">
    <location>
        <begin position="754"/>
        <end position="785"/>
    </location>
</feature>
<dbReference type="Proteomes" id="UP000050794">
    <property type="component" value="Unassembled WGS sequence"/>
</dbReference>
<evidence type="ECO:0000256" key="1">
    <source>
        <dbReference type="SAM" id="MobiDB-lite"/>
    </source>
</evidence>
<feature type="region of interest" description="Disordered" evidence="1">
    <location>
        <begin position="800"/>
        <end position="821"/>
    </location>
</feature>
<feature type="compositionally biased region" description="Pro residues" evidence="1">
    <location>
        <begin position="486"/>
        <end position="501"/>
    </location>
</feature>
<feature type="compositionally biased region" description="Basic and acidic residues" evidence="1">
    <location>
        <begin position="425"/>
        <end position="464"/>
    </location>
</feature>
<dbReference type="GO" id="GO:0005875">
    <property type="term" value="C:microtubule associated complex"/>
    <property type="evidence" value="ECO:0007669"/>
    <property type="project" value="TreeGrafter"/>
</dbReference>
<dbReference type="PANTHER" id="PTHR13843:SF12">
    <property type="entry name" value="ATPASE F1_V1_A1 COMPLEX ALPHA_BETA SUBUNIT NUCLEOTIDE-BINDING DOMAIN-CONTAINING PROTEIN"/>
    <property type="match status" value="1"/>
</dbReference>
<dbReference type="GO" id="GO:0007409">
    <property type="term" value="P:axonogenesis"/>
    <property type="evidence" value="ECO:0007669"/>
    <property type="project" value="TreeGrafter"/>
</dbReference>
<dbReference type="GO" id="GO:0005829">
    <property type="term" value="C:cytosol"/>
    <property type="evidence" value="ECO:0007669"/>
    <property type="project" value="TreeGrafter"/>
</dbReference>